<evidence type="ECO:0000313" key="3">
    <source>
        <dbReference type="Proteomes" id="UP001648503"/>
    </source>
</evidence>
<evidence type="ECO:0000313" key="2">
    <source>
        <dbReference type="EMBL" id="KAH6589631.1"/>
    </source>
</evidence>
<evidence type="ECO:0000256" key="1">
    <source>
        <dbReference type="SAM" id="MobiDB-lite"/>
    </source>
</evidence>
<feature type="region of interest" description="Disordered" evidence="1">
    <location>
        <begin position="62"/>
        <end position="82"/>
    </location>
</feature>
<gene>
    <name evidence="2" type="ORF">BASA50_009888</name>
</gene>
<dbReference type="PANTHER" id="PTHR35537">
    <property type="entry name" value="DNA DAMAGE-INDUCIBLE APOPTOSIS SUPPRESSOR PROTEIN DDIAS"/>
    <property type="match status" value="1"/>
</dbReference>
<keyword evidence="3" id="KW-1185">Reference proteome</keyword>
<organism evidence="2 3">
    <name type="scientific">Batrachochytrium salamandrivorans</name>
    <dbReference type="NCBI Taxonomy" id="1357716"/>
    <lineage>
        <taxon>Eukaryota</taxon>
        <taxon>Fungi</taxon>
        <taxon>Fungi incertae sedis</taxon>
        <taxon>Chytridiomycota</taxon>
        <taxon>Chytridiomycota incertae sedis</taxon>
        <taxon>Chytridiomycetes</taxon>
        <taxon>Rhizophydiales</taxon>
        <taxon>Rhizophydiales incertae sedis</taxon>
        <taxon>Batrachochytrium</taxon>
    </lineage>
</organism>
<feature type="compositionally biased region" description="Polar residues" evidence="1">
    <location>
        <begin position="517"/>
        <end position="528"/>
    </location>
</feature>
<dbReference type="PANTHER" id="PTHR35537:SF1">
    <property type="entry name" value="DNA DAMAGE-INDUCED APOPTOSIS SUPPRESSOR PROTEIN"/>
    <property type="match status" value="1"/>
</dbReference>
<proteinExistence type="predicted"/>
<feature type="region of interest" description="Disordered" evidence="1">
    <location>
        <begin position="516"/>
        <end position="537"/>
    </location>
</feature>
<feature type="region of interest" description="Disordered" evidence="1">
    <location>
        <begin position="599"/>
        <end position="646"/>
    </location>
</feature>
<comment type="caution">
    <text evidence="2">The sequence shown here is derived from an EMBL/GenBank/DDBJ whole genome shotgun (WGS) entry which is preliminary data.</text>
</comment>
<sequence>MRQVPVFAIRLCRTTTSGSSSSPLSVSSPCYYPSCGICFSRLVTVARKSVNASSVASTVTSSVSDSNASSSNASSSNASSTASTASTANPHSALIALQCPKCNSSYASDTALLTYKVDVVVQVPRAPLSVDASHIKANASYSPNPNTCMPTSQWTSPDESCLRKLVMFGSCLDGLFGISARDLHACIVSRSLTSASPQETVSAVNATDHTTISNSASVSPESSSATAKHLHDCCWVQVMAALNSLIHGLPLCVGLRDKFFCRDAASSSWRLLPTGPDLSSGKVYPLFKGTHATVRDLVPWLSQWSALHCCPPHPLQLAGRAGHHPPAPPVHLQSLPSDSSLEWDVDPRLLDEIDLTQSGKAEEDSNQNIYILPTSPTSIQGHNKPHCAFMLSPVFADQLANRMVDYHEAYCGMSWQENDLDGSSDTATNVSLEESSISVGVHERVYPISTQASNLLPVGFSQDIQDCTTLEKMIQSQLADTTQQSSLSCVLGTVSLAENLIQKCSVKTKLHMVPPIQSHSTGRANPDSTGPPPAPASVLLPKSAVSTELAKPNSLTDVELKIVQEMLQDLNVSHFSEDEESDFFPICAGPVGVGERVNPSKDPTVGSECGAGASGHHLKDIPHDNSASSDNEINFDSIGDISDLDEDGDELADILSKLGLERG</sequence>
<dbReference type="EMBL" id="JAFCIX010000443">
    <property type="protein sequence ID" value="KAH6589631.1"/>
    <property type="molecule type" value="Genomic_DNA"/>
</dbReference>
<reference evidence="2 3" key="1">
    <citation type="submission" date="2021-02" db="EMBL/GenBank/DDBJ databases">
        <title>Variation within the Batrachochytrium salamandrivorans European outbreak.</title>
        <authorList>
            <person name="Kelly M."/>
            <person name="Pasmans F."/>
            <person name="Shea T.P."/>
            <person name="Munoz J.F."/>
            <person name="Carranza S."/>
            <person name="Cuomo C.A."/>
            <person name="Martel A."/>
        </authorList>
    </citation>
    <scope>NUCLEOTIDE SEQUENCE [LARGE SCALE GENOMIC DNA]</scope>
    <source>
        <strain evidence="2 3">AMFP18/2</strain>
    </source>
</reference>
<dbReference type="InterPro" id="IPR043522">
    <property type="entry name" value="DDIAS"/>
</dbReference>
<feature type="compositionally biased region" description="Polar residues" evidence="1">
    <location>
        <begin position="625"/>
        <end position="634"/>
    </location>
</feature>
<protein>
    <submittedName>
        <fullName evidence="2">Uncharacterized protein</fullName>
    </submittedName>
</protein>
<dbReference type="Proteomes" id="UP001648503">
    <property type="component" value="Unassembled WGS sequence"/>
</dbReference>
<accession>A0ABQ8F017</accession>
<name>A0ABQ8F017_9FUNG</name>